<sequence>MPKQQSGNTNDGNTARKFFRNAEKSAEITGVNVKLIKRFYIILESINCGFPINLDQSEKYAQKTRDLYLKEYSWYSMPVTVTVQAQEARNKNNRKYRELGKHQE</sequence>
<dbReference type="EMBL" id="VTPC01003899">
    <property type="protein sequence ID" value="KAF2897853.1"/>
    <property type="molecule type" value="Genomic_DNA"/>
</dbReference>
<dbReference type="Proteomes" id="UP000801492">
    <property type="component" value="Unassembled WGS sequence"/>
</dbReference>
<gene>
    <name evidence="1" type="ORF">ILUMI_08324</name>
</gene>
<protein>
    <submittedName>
        <fullName evidence="1">Uncharacterized protein</fullName>
    </submittedName>
</protein>
<reference evidence="1" key="1">
    <citation type="submission" date="2019-08" db="EMBL/GenBank/DDBJ databases">
        <title>The genome of the North American firefly Photinus pyralis.</title>
        <authorList>
            <consortium name="Photinus pyralis genome working group"/>
            <person name="Fallon T.R."/>
            <person name="Sander Lower S.E."/>
            <person name="Weng J.-K."/>
        </authorList>
    </citation>
    <scope>NUCLEOTIDE SEQUENCE</scope>
    <source>
        <strain evidence="1">TRF0915ILg1</strain>
        <tissue evidence="1">Whole body</tissue>
    </source>
</reference>
<name>A0A8K0GH53_IGNLU</name>
<comment type="caution">
    <text evidence="1">The sequence shown here is derived from an EMBL/GenBank/DDBJ whole genome shotgun (WGS) entry which is preliminary data.</text>
</comment>
<accession>A0A8K0GH53</accession>
<evidence type="ECO:0000313" key="1">
    <source>
        <dbReference type="EMBL" id="KAF2897853.1"/>
    </source>
</evidence>
<evidence type="ECO:0000313" key="2">
    <source>
        <dbReference type="Proteomes" id="UP000801492"/>
    </source>
</evidence>
<organism evidence="1 2">
    <name type="scientific">Ignelater luminosus</name>
    <name type="common">Cucubano</name>
    <name type="synonym">Pyrophorus luminosus</name>
    <dbReference type="NCBI Taxonomy" id="2038154"/>
    <lineage>
        <taxon>Eukaryota</taxon>
        <taxon>Metazoa</taxon>
        <taxon>Ecdysozoa</taxon>
        <taxon>Arthropoda</taxon>
        <taxon>Hexapoda</taxon>
        <taxon>Insecta</taxon>
        <taxon>Pterygota</taxon>
        <taxon>Neoptera</taxon>
        <taxon>Endopterygota</taxon>
        <taxon>Coleoptera</taxon>
        <taxon>Polyphaga</taxon>
        <taxon>Elateriformia</taxon>
        <taxon>Elateroidea</taxon>
        <taxon>Elateridae</taxon>
        <taxon>Agrypninae</taxon>
        <taxon>Pyrophorini</taxon>
        <taxon>Ignelater</taxon>
    </lineage>
</organism>
<dbReference type="AlphaFoldDB" id="A0A8K0GH53"/>
<proteinExistence type="predicted"/>
<keyword evidence="2" id="KW-1185">Reference proteome</keyword>
<dbReference type="OrthoDB" id="6739418at2759"/>